<dbReference type="InterPro" id="IPR029044">
    <property type="entry name" value="Nucleotide-diphossugar_trans"/>
</dbReference>
<feature type="domain" description="Glycosyltransferase 2-like" evidence="1">
    <location>
        <begin position="3"/>
        <end position="101"/>
    </location>
</feature>
<protein>
    <recommendedName>
        <fullName evidence="1">Glycosyltransferase 2-like domain-containing protein</fullName>
    </recommendedName>
</protein>
<accession>A0A1F8GTK5</accession>
<evidence type="ECO:0000313" key="3">
    <source>
        <dbReference type="Proteomes" id="UP000178444"/>
    </source>
</evidence>
<dbReference type="AlphaFoldDB" id="A0A1F8GTK5"/>
<gene>
    <name evidence="2" type="ORF">A2941_02805</name>
</gene>
<proteinExistence type="predicted"/>
<sequence length="322" mass="37396">MFLARTIEDILANVEADTEVIAVLDGQWAEPPIQHHERVNLIYVPEAIGQRAGANLACRLSKAKYIMKVDAHCSFDKGFDRKMLEAFKETGDNVTMAPTMRNLWAFDWKCMKCGKKWYQGPTPTKCAENNFRGTGQPCDSNNFKRKMMWVGKSNPQSNSYCFDATPHFQYFNEYTKRPEYKEALEKTGLTETASLQGSCFMCTRDKYWELELCDEKLGNWGNQGIEVAVKTWLSGGRVLVNHKTWYAHMFRTQGGDFGFPWPNSGNETQKTKENVKNLFWNNKWPKQKYPLSWLLEKFWPVKGWTEEDLANLKKINFDWSKP</sequence>
<dbReference type="Proteomes" id="UP000178444">
    <property type="component" value="Unassembled WGS sequence"/>
</dbReference>
<evidence type="ECO:0000259" key="1">
    <source>
        <dbReference type="Pfam" id="PF00535"/>
    </source>
</evidence>
<name>A0A1F8GTK5_9BACT</name>
<dbReference type="Gene3D" id="3.90.550.10">
    <property type="entry name" value="Spore Coat Polysaccharide Biosynthesis Protein SpsA, Chain A"/>
    <property type="match status" value="2"/>
</dbReference>
<dbReference type="SUPFAM" id="SSF53448">
    <property type="entry name" value="Nucleotide-diphospho-sugar transferases"/>
    <property type="match status" value="1"/>
</dbReference>
<dbReference type="InterPro" id="IPR001173">
    <property type="entry name" value="Glyco_trans_2-like"/>
</dbReference>
<dbReference type="EMBL" id="MGKO01000007">
    <property type="protein sequence ID" value="OGN27779.1"/>
    <property type="molecule type" value="Genomic_DNA"/>
</dbReference>
<dbReference type="Pfam" id="PF00535">
    <property type="entry name" value="Glycos_transf_2"/>
    <property type="match status" value="1"/>
</dbReference>
<evidence type="ECO:0000313" key="2">
    <source>
        <dbReference type="EMBL" id="OGN27779.1"/>
    </source>
</evidence>
<comment type="caution">
    <text evidence="2">The sequence shown here is derived from an EMBL/GenBank/DDBJ whole genome shotgun (WGS) entry which is preliminary data.</text>
</comment>
<organism evidence="2 3">
    <name type="scientific">Candidatus Yanofskybacteria bacterium RIFCSPLOWO2_01_FULL_49_17</name>
    <dbReference type="NCBI Taxonomy" id="1802700"/>
    <lineage>
        <taxon>Bacteria</taxon>
        <taxon>Candidatus Yanofskyibacteriota</taxon>
    </lineage>
</organism>
<reference evidence="2 3" key="1">
    <citation type="journal article" date="2016" name="Nat. Commun.">
        <title>Thousands of microbial genomes shed light on interconnected biogeochemical processes in an aquifer system.</title>
        <authorList>
            <person name="Anantharaman K."/>
            <person name="Brown C.T."/>
            <person name="Hug L.A."/>
            <person name="Sharon I."/>
            <person name="Castelle C.J."/>
            <person name="Probst A.J."/>
            <person name="Thomas B.C."/>
            <person name="Singh A."/>
            <person name="Wilkins M.J."/>
            <person name="Karaoz U."/>
            <person name="Brodie E.L."/>
            <person name="Williams K.H."/>
            <person name="Hubbard S.S."/>
            <person name="Banfield J.F."/>
        </authorList>
    </citation>
    <scope>NUCLEOTIDE SEQUENCE [LARGE SCALE GENOMIC DNA]</scope>
</reference>